<evidence type="ECO:0000313" key="1">
    <source>
        <dbReference type="EMBL" id="PIL34126.1"/>
    </source>
</evidence>
<comment type="caution">
    <text evidence="1">The sequence shown here is derived from an EMBL/GenBank/DDBJ whole genome shotgun (WGS) entry which is preliminary data.</text>
</comment>
<dbReference type="Gene3D" id="3.40.50.300">
    <property type="entry name" value="P-loop containing nucleotide triphosphate hydrolases"/>
    <property type="match status" value="1"/>
</dbReference>
<accession>A0A2G8SK39</accession>
<proteinExistence type="predicted"/>
<organism evidence="1 2">
    <name type="scientific">Ganoderma sinense ZZ0214-1</name>
    <dbReference type="NCBI Taxonomy" id="1077348"/>
    <lineage>
        <taxon>Eukaryota</taxon>
        <taxon>Fungi</taxon>
        <taxon>Dikarya</taxon>
        <taxon>Basidiomycota</taxon>
        <taxon>Agaricomycotina</taxon>
        <taxon>Agaricomycetes</taxon>
        <taxon>Polyporales</taxon>
        <taxon>Polyporaceae</taxon>
        <taxon>Ganoderma</taxon>
    </lineage>
</organism>
<dbReference type="STRING" id="1077348.A0A2G8SK39"/>
<dbReference type="OrthoDB" id="10041966at2759"/>
<dbReference type="InterPro" id="IPR027417">
    <property type="entry name" value="P-loop_NTPase"/>
</dbReference>
<gene>
    <name evidence="1" type="ORF">GSI_03837</name>
</gene>
<protein>
    <submittedName>
        <fullName evidence="1">Uncharacterized protein</fullName>
    </submittedName>
</protein>
<dbReference type="EMBL" id="AYKW01000006">
    <property type="protein sequence ID" value="PIL34126.1"/>
    <property type="molecule type" value="Genomic_DNA"/>
</dbReference>
<reference evidence="1 2" key="1">
    <citation type="journal article" date="2015" name="Sci. Rep.">
        <title>Chromosome-level genome map provides insights into diverse defense mechanisms in the medicinal fungus Ganoderma sinense.</title>
        <authorList>
            <person name="Zhu Y."/>
            <person name="Xu J."/>
            <person name="Sun C."/>
            <person name="Zhou S."/>
            <person name="Xu H."/>
            <person name="Nelson D.R."/>
            <person name="Qian J."/>
            <person name="Song J."/>
            <person name="Luo H."/>
            <person name="Xiang L."/>
            <person name="Li Y."/>
            <person name="Xu Z."/>
            <person name="Ji A."/>
            <person name="Wang L."/>
            <person name="Lu S."/>
            <person name="Hayward A."/>
            <person name="Sun W."/>
            <person name="Li X."/>
            <person name="Schwartz D.C."/>
            <person name="Wang Y."/>
            <person name="Chen S."/>
        </authorList>
    </citation>
    <scope>NUCLEOTIDE SEQUENCE [LARGE SCALE GENOMIC DNA]</scope>
    <source>
        <strain evidence="1 2">ZZ0214-1</strain>
    </source>
</reference>
<dbReference type="AlphaFoldDB" id="A0A2G8SK39"/>
<dbReference type="Proteomes" id="UP000230002">
    <property type="component" value="Unassembled WGS sequence"/>
</dbReference>
<keyword evidence="2" id="KW-1185">Reference proteome</keyword>
<name>A0A2G8SK39_9APHY</name>
<evidence type="ECO:0000313" key="2">
    <source>
        <dbReference type="Proteomes" id="UP000230002"/>
    </source>
</evidence>
<sequence>MQDFAPPQELVPVHPVYGVQDWDRAEGAIEWPRMVRALDRVKQTGVIPPEHVSHDHLNEQKDIPIEDSIFQKWTTHFEGIEQEYRERGEDIKWVMVDGFLLYWDPKLWNNASSFEFPTTSSSNGGTIDTDTILQGSLWRDPPNYWEQIVWPAYVAAHEPIFEDGDIEHGKPNGRVPGLLLFDALNLSMSEMVDRVCGVLDSGLREES</sequence>